<dbReference type="Pfam" id="PF01553">
    <property type="entry name" value="Acyltransferase"/>
    <property type="match status" value="1"/>
</dbReference>
<dbReference type="EMBL" id="BAABDM010000007">
    <property type="protein sequence ID" value="GAA4102583.1"/>
    <property type="molecule type" value="Genomic_DNA"/>
</dbReference>
<name>A0ABP7X1T9_9GAMM</name>
<accession>A0ABP7X1T9</accession>
<comment type="caution">
    <text evidence="2">The sequence shown here is derived from an EMBL/GenBank/DDBJ whole genome shotgun (WGS) entry which is preliminary data.</text>
</comment>
<keyword evidence="2" id="KW-0808">Transferase</keyword>
<evidence type="ECO:0000313" key="2">
    <source>
        <dbReference type="EMBL" id="GAA4102583.1"/>
    </source>
</evidence>
<dbReference type="InterPro" id="IPR002123">
    <property type="entry name" value="Plipid/glycerol_acylTrfase"/>
</dbReference>
<protein>
    <submittedName>
        <fullName evidence="2">Lysophospholipid acyltransferase family protein</fullName>
    </submittedName>
</protein>
<evidence type="ECO:0000259" key="1">
    <source>
        <dbReference type="Pfam" id="PF01553"/>
    </source>
</evidence>
<reference evidence="3" key="1">
    <citation type="journal article" date="2019" name="Int. J. Syst. Evol. Microbiol.">
        <title>The Global Catalogue of Microorganisms (GCM) 10K type strain sequencing project: providing services to taxonomists for standard genome sequencing and annotation.</title>
        <authorList>
            <consortium name="The Broad Institute Genomics Platform"/>
            <consortium name="The Broad Institute Genome Sequencing Center for Infectious Disease"/>
            <person name="Wu L."/>
            <person name="Ma J."/>
        </authorList>
    </citation>
    <scope>NUCLEOTIDE SEQUENCE [LARGE SCALE GENOMIC DNA]</scope>
    <source>
        <strain evidence="3">JCM 17304</strain>
    </source>
</reference>
<keyword evidence="3" id="KW-1185">Reference proteome</keyword>
<organism evidence="2 3">
    <name type="scientific">Zhongshania borealis</name>
    <dbReference type="NCBI Taxonomy" id="889488"/>
    <lineage>
        <taxon>Bacteria</taxon>
        <taxon>Pseudomonadati</taxon>
        <taxon>Pseudomonadota</taxon>
        <taxon>Gammaproteobacteria</taxon>
        <taxon>Cellvibrionales</taxon>
        <taxon>Spongiibacteraceae</taxon>
        <taxon>Zhongshania</taxon>
    </lineage>
</organism>
<keyword evidence="2" id="KW-0012">Acyltransferase</keyword>
<proteinExistence type="predicted"/>
<dbReference type="GO" id="GO:0016746">
    <property type="term" value="F:acyltransferase activity"/>
    <property type="evidence" value="ECO:0007669"/>
    <property type="project" value="UniProtKB-KW"/>
</dbReference>
<dbReference type="RefSeq" id="WP_344937685.1">
    <property type="nucleotide sequence ID" value="NZ_BAABDM010000007.1"/>
</dbReference>
<dbReference type="PANTHER" id="PTHR22753">
    <property type="entry name" value="TRANSMEMBRANE PROTEIN 68"/>
    <property type="match status" value="1"/>
</dbReference>
<dbReference type="PANTHER" id="PTHR22753:SF14">
    <property type="entry name" value="MONOACYLGLYCEROL_DIACYLGLYCEROL O-ACYLTRANSFERASE"/>
    <property type="match status" value="1"/>
</dbReference>
<sequence>MRNKKIADATASAETPTVSKAVVDKDIDAMLTDSLSAETNARTRHSKLYSILRPFFLPTLIGGENIPSKPVLLVGNHALFALDVPLIQSTILHESGRLVRAMGDKVLFGNATMRNMMINQGGILGHPDLCAAMMALGKDLMVFPGGSYEVNKPAVERYQLKWKERYGFVRLAAQHGYTILPFATIGPDEFYGRYMESEQLYRSALGKLLIKLGFLADGGRADILPPVPKGLFGTLVPKPQRFYMSVGHPIDLAELAGQELAKEQLSEIREKVASSIESQIRELLLIRSQRAESDSWLRRLLTR</sequence>
<dbReference type="CDD" id="cd07987">
    <property type="entry name" value="LPLAT_MGAT-like"/>
    <property type="match status" value="1"/>
</dbReference>
<dbReference type="SUPFAM" id="SSF69593">
    <property type="entry name" value="Glycerol-3-phosphate (1)-acyltransferase"/>
    <property type="match status" value="1"/>
</dbReference>
<feature type="domain" description="Phospholipid/glycerol acyltransferase" evidence="1">
    <location>
        <begin position="62"/>
        <end position="183"/>
    </location>
</feature>
<evidence type="ECO:0000313" key="3">
    <source>
        <dbReference type="Proteomes" id="UP001500392"/>
    </source>
</evidence>
<gene>
    <name evidence="2" type="ORF">GCM10022414_30520</name>
</gene>
<dbReference type="Proteomes" id="UP001500392">
    <property type="component" value="Unassembled WGS sequence"/>
</dbReference>